<dbReference type="RefSeq" id="WP_015663128.1">
    <property type="nucleotide sequence ID" value="NC_020504.1"/>
</dbReference>
<name>K4RGG5_STRDJ</name>
<accession>K4RGG5</accession>
<evidence type="ECO:0000256" key="1">
    <source>
        <dbReference type="SAM" id="MobiDB-lite"/>
    </source>
</evidence>
<proteinExistence type="predicted"/>
<dbReference type="InterPro" id="IPR011010">
    <property type="entry name" value="DNA_brk_join_enz"/>
</dbReference>
<dbReference type="PATRIC" id="fig|1214101.3.peg.8528"/>
<keyword evidence="3" id="KW-1185">Reference proteome</keyword>
<feature type="region of interest" description="Disordered" evidence="1">
    <location>
        <begin position="305"/>
        <end position="324"/>
    </location>
</feature>
<dbReference type="AlphaFoldDB" id="K4RGG5"/>
<organism evidence="2 3">
    <name type="scientific">Streptomyces davaonensis (strain DSM 101723 / JCM 4913 / KCC S-0913 / 768)</name>
    <dbReference type="NCBI Taxonomy" id="1214101"/>
    <lineage>
        <taxon>Bacteria</taxon>
        <taxon>Bacillati</taxon>
        <taxon>Actinomycetota</taxon>
        <taxon>Actinomycetes</taxon>
        <taxon>Kitasatosporales</taxon>
        <taxon>Streptomycetaceae</taxon>
        <taxon>Streptomyces</taxon>
    </lineage>
</organism>
<gene>
    <name evidence="2" type="ORF">BN159_8434</name>
</gene>
<protein>
    <recommendedName>
        <fullName evidence="4">Tyr recombinase domain-containing protein</fullName>
    </recommendedName>
</protein>
<dbReference type="eggNOG" id="COG4974">
    <property type="taxonomic scope" value="Bacteria"/>
</dbReference>
<evidence type="ECO:0000313" key="2">
    <source>
        <dbReference type="EMBL" id="CCK32812.1"/>
    </source>
</evidence>
<sequence>MASGVLPAVDKYICSFQRWLPGHLADIADPEDVKTIKLFATWHVLPHLRGRADRSPITPSIRRFAAEQIKHATTFLQWLGTRDSTLSSCGQLDIDAWFADNTEHSRTCLRPFLNWARKSRRCPQALSIPTMKISRRPALSEDERLAALGRLLTDADTPMRLRVAGLILLLYAQPLTRIVQLTVDDVLHDGETTLLRLGEPASPVPEPAAALLLAYLADRDNMNTATNQASRWLFPGRRAGRPARPDHMSSRLREIGIPVAAARGAAIRQQLLELPAPVVADALGYHDKTTSRLLRESGGTWSRYAAGDHSRSPAGWAPKGIRDS</sequence>
<dbReference type="EMBL" id="HE971709">
    <property type="protein sequence ID" value="CCK32812.1"/>
    <property type="molecule type" value="Genomic_DNA"/>
</dbReference>
<evidence type="ECO:0008006" key="4">
    <source>
        <dbReference type="Google" id="ProtNLM"/>
    </source>
</evidence>
<dbReference type="STRING" id="1214101.BN159_8434"/>
<dbReference type="SUPFAM" id="SSF56349">
    <property type="entry name" value="DNA breaking-rejoining enzymes"/>
    <property type="match status" value="1"/>
</dbReference>
<reference evidence="2 3" key="1">
    <citation type="journal article" date="2012" name="J. Bacteriol.">
        <title>Genome sequence of the bacterium Streptomyces davawensis JCM 4913 and heterologous production of the unique antibiotic roseoflavin.</title>
        <authorList>
            <person name="Jankowitsch F."/>
            <person name="Schwarz J."/>
            <person name="Ruckert C."/>
            <person name="Gust B."/>
            <person name="Szczepanowski R."/>
            <person name="Blom J."/>
            <person name="Pelzer S."/>
            <person name="Kalinowski J."/>
            <person name="Mack M."/>
        </authorList>
    </citation>
    <scope>NUCLEOTIDE SEQUENCE [LARGE SCALE GENOMIC DNA]</scope>
    <source>
        <strain evidence="3">DSM 101723 / JCM 4913 / KCC S-0913 / 768</strain>
    </source>
</reference>
<evidence type="ECO:0000313" key="3">
    <source>
        <dbReference type="Proteomes" id="UP000008043"/>
    </source>
</evidence>
<dbReference type="HOGENOM" id="CLU_046532_0_0_11"/>
<dbReference type="GO" id="GO:0003677">
    <property type="term" value="F:DNA binding"/>
    <property type="evidence" value="ECO:0007669"/>
    <property type="project" value="InterPro"/>
</dbReference>
<dbReference type="Proteomes" id="UP000008043">
    <property type="component" value="Chromosome"/>
</dbReference>
<dbReference type="KEGG" id="sdv:BN159_8434"/>